<reference evidence="7" key="2">
    <citation type="submission" date="2019-11" db="EMBL/GenBank/DDBJ databases">
        <title>Improved Assembly of Tolypothrix boutellei genome.</title>
        <authorList>
            <person name="Sarangi A.N."/>
            <person name="Mukherjee M."/>
            <person name="Ghosh S."/>
            <person name="Singh D."/>
            <person name="Das A."/>
            <person name="Kant S."/>
            <person name="Prusty A."/>
            <person name="Tripathy S."/>
        </authorList>
    </citation>
    <scope>NUCLEOTIDE SEQUENCE</scope>
    <source>
        <strain evidence="7">VB521301</strain>
    </source>
</reference>
<name>A0A0C1N4Q4_9CYAN</name>
<feature type="coiled-coil region" evidence="2">
    <location>
        <begin position="590"/>
        <end position="641"/>
    </location>
</feature>
<keyword evidence="4" id="KW-1133">Transmembrane helix</keyword>
<evidence type="ECO:0000313" key="9">
    <source>
        <dbReference type="Proteomes" id="UP000029738"/>
    </source>
</evidence>
<keyword evidence="4" id="KW-0472">Membrane</keyword>
<dbReference type="InterPro" id="IPR004089">
    <property type="entry name" value="MCPsignal_dom"/>
</dbReference>
<proteinExistence type="predicted"/>
<feature type="domain" description="Phytochrome chromophore attachment site" evidence="5">
    <location>
        <begin position="197"/>
        <end position="333"/>
    </location>
</feature>
<evidence type="ECO:0000259" key="6">
    <source>
        <dbReference type="PROSITE" id="PS50111"/>
    </source>
</evidence>
<dbReference type="SMART" id="SM00065">
    <property type="entry name" value="GAF"/>
    <property type="match status" value="2"/>
</dbReference>
<dbReference type="EMBL" id="JHEG02000059">
    <property type="protein sequence ID" value="KIE07426.1"/>
    <property type="molecule type" value="Genomic_DNA"/>
</dbReference>
<feature type="transmembrane region" description="Helical" evidence="4">
    <location>
        <begin position="47"/>
        <end position="70"/>
    </location>
</feature>
<keyword evidence="1" id="KW-0807">Transducer</keyword>
<dbReference type="GO" id="GO:0016020">
    <property type="term" value="C:membrane"/>
    <property type="evidence" value="ECO:0007669"/>
    <property type="project" value="InterPro"/>
</dbReference>
<dbReference type="InterPro" id="IPR029016">
    <property type="entry name" value="GAF-like_dom_sf"/>
</dbReference>
<dbReference type="PROSITE" id="PS50111">
    <property type="entry name" value="CHEMOTAXIS_TRANSDUC_2"/>
    <property type="match status" value="1"/>
</dbReference>
<dbReference type="OrthoDB" id="419276at2"/>
<keyword evidence="9" id="KW-1185">Reference proteome</keyword>
<accession>A0A0C1N4Q4</accession>
<feature type="compositionally biased region" description="Polar residues" evidence="3">
    <location>
        <begin position="1"/>
        <end position="27"/>
    </location>
</feature>
<dbReference type="SUPFAM" id="SSF55781">
    <property type="entry name" value="GAF domain-like"/>
    <property type="match status" value="2"/>
</dbReference>
<dbReference type="RefSeq" id="WP_038078908.1">
    <property type="nucleotide sequence ID" value="NZ_JHEG04000001.1"/>
</dbReference>
<evidence type="ECO:0000259" key="5">
    <source>
        <dbReference type="PROSITE" id="PS50046"/>
    </source>
</evidence>
<evidence type="ECO:0000256" key="2">
    <source>
        <dbReference type="SAM" id="Coils"/>
    </source>
</evidence>
<dbReference type="Gene3D" id="1.10.287.950">
    <property type="entry name" value="Methyl-accepting chemotaxis protein"/>
    <property type="match status" value="1"/>
</dbReference>
<dbReference type="Proteomes" id="UP000029738">
    <property type="component" value="Unassembled WGS sequence"/>
</dbReference>
<keyword evidence="4" id="KW-0812">Transmembrane</keyword>
<feature type="transmembrane region" description="Helical" evidence="4">
    <location>
        <begin position="96"/>
        <end position="116"/>
    </location>
</feature>
<feature type="domain" description="Methyl-accepting transducer" evidence="6">
    <location>
        <begin position="540"/>
        <end position="775"/>
    </location>
</feature>
<dbReference type="EMBL" id="JHEG04000001">
    <property type="protein sequence ID" value="KAF3889103.1"/>
    <property type="molecule type" value="Genomic_DNA"/>
</dbReference>
<reference evidence="8" key="1">
    <citation type="journal article" date="2015" name="Genome Announc.">
        <title>Draft Genome Sequence of Tolypothrix boutellei Strain VB521301.</title>
        <authorList>
            <person name="Chandrababunaidu M.M."/>
            <person name="Singh D."/>
            <person name="Sen D."/>
            <person name="Bhan S."/>
            <person name="Das S."/>
            <person name="Gupta A."/>
            <person name="Adhikary S.P."/>
            <person name="Tripathy S."/>
        </authorList>
    </citation>
    <scope>NUCLEOTIDE SEQUENCE</scope>
    <source>
        <strain evidence="8">VB521301</strain>
    </source>
</reference>
<sequence>MTQTPSSQPHTSETIAKNSRGNSTQNGKPPEFPSGNKRQQWSLKQKAMALALTVSVFPVLAVGTASYLGAQVAHQQSSQAGQSQNAKSELERQRQILLMSTLVTALSAGAIATFFMNRAVRQVLNAAVTSTAVVNRLYREGMSIRDRVGGKDELVALEANLKLIEDQLPELLWKQEVATELSQLLLSVSHRIWGARSEEDVLRTAVEEVREVFKTDRVSVFRFDTNWDGTFVAESVGSGLPKALWSTIHEPCFAAGYVEKYLQGRVRAIDNIYQAGLNDCHIGLLERFAVKANLIAPIITNNQLYGLFIAHQCSGPRSWQQPEIDLFTQLASQIGFALDHARLLEQVDEKADRRQVFIDITRRIRASLHEEDILKTTVEETRKELRSDRVLVFGFDENWYGTVLAESVLPGFPKALRANIKDPCFAEGYVDQYQAGRVQATNNVYEAGLSPCHIGQLEPFAVKANLVAPILKDDKLFGLLIAHQCSAPRNWRQVEIDLFAQVAAQVGFALDHARLVNQIEQAYQAVEASSVQQYHQNEVLQHQVSELLRERQTAIQSIAEEASKQLKCVQAACDRIQVVANLVPAVDATIQQLKLERQEVERVVQTGQETIDRMTSSVITIQQAIVKAAEKIELIDELSQNLSSTVLYVSNTISELNLQAMNVALKATRNSSDQESIALADKVLGSMRQLKGNIEETECFVAKIQVEIQEAFEAIGMGAEQVTAGTQWVEVIQEKFDGITNIDTQMNLLVEEITQATNEQTLAINATEQMILEIASIINDFKNIYGNSLS</sequence>
<evidence type="ECO:0000313" key="7">
    <source>
        <dbReference type="EMBL" id="KAF3889103.1"/>
    </source>
</evidence>
<organism evidence="8">
    <name type="scientific">Tolypothrix bouteillei VB521301</name>
    <dbReference type="NCBI Taxonomy" id="1479485"/>
    <lineage>
        <taxon>Bacteria</taxon>
        <taxon>Bacillati</taxon>
        <taxon>Cyanobacteriota</taxon>
        <taxon>Cyanophyceae</taxon>
        <taxon>Nostocales</taxon>
        <taxon>Tolypothrichaceae</taxon>
        <taxon>Tolypothrix</taxon>
    </lineage>
</organism>
<dbReference type="SUPFAM" id="SSF58104">
    <property type="entry name" value="Methyl-accepting chemotaxis protein (MCP) signaling domain"/>
    <property type="match status" value="1"/>
</dbReference>
<evidence type="ECO:0000313" key="8">
    <source>
        <dbReference type="EMBL" id="KIE07426.1"/>
    </source>
</evidence>
<dbReference type="Gene3D" id="3.30.450.40">
    <property type="match status" value="2"/>
</dbReference>
<dbReference type="InterPro" id="IPR003018">
    <property type="entry name" value="GAF"/>
</dbReference>
<gene>
    <name evidence="8" type="ORF">DA73_0240760</name>
    <name evidence="7" type="ORF">DA73_0400029205</name>
</gene>
<keyword evidence="2" id="KW-0175">Coiled coil</keyword>
<dbReference type="STRING" id="1479485.DA73_0240760"/>
<dbReference type="Pfam" id="PF01590">
    <property type="entry name" value="GAF"/>
    <property type="match status" value="2"/>
</dbReference>
<dbReference type="PROSITE" id="PS50046">
    <property type="entry name" value="PHYTOCHROME_2"/>
    <property type="match status" value="2"/>
</dbReference>
<evidence type="ECO:0000256" key="3">
    <source>
        <dbReference type="SAM" id="MobiDB-lite"/>
    </source>
</evidence>
<evidence type="ECO:0000256" key="1">
    <source>
        <dbReference type="PROSITE-ProRule" id="PRU00284"/>
    </source>
</evidence>
<feature type="region of interest" description="Disordered" evidence="3">
    <location>
        <begin position="1"/>
        <end position="40"/>
    </location>
</feature>
<dbReference type="GO" id="GO:0007165">
    <property type="term" value="P:signal transduction"/>
    <property type="evidence" value="ECO:0007669"/>
    <property type="project" value="UniProtKB-KW"/>
</dbReference>
<dbReference type="AlphaFoldDB" id="A0A0C1N4Q4"/>
<feature type="domain" description="Phytochrome chromophore attachment site" evidence="5">
    <location>
        <begin position="369"/>
        <end position="505"/>
    </location>
</feature>
<evidence type="ECO:0000256" key="4">
    <source>
        <dbReference type="SAM" id="Phobius"/>
    </source>
</evidence>
<protein>
    <submittedName>
        <fullName evidence="7">GAF domain-containing protein</fullName>
    </submittedName>
</protein>
<dbReference type="InterPro" id="IPR016132">
    <property type="entry name" value="Phyto_chromo_attachment"/>
</dbReference>
<comment type="caution">
    <text evidence="8">The sequence shown here is derived from an EMBL/GenBank/DDBJ whole genome shotgun (WGS) entry which is preliminary data.</text>
</comment>